<keyword evidence="2" id="KW-1185">Reference proteome</keyword>
<evidence type="ECO:0008006" key="3">
    <source>
        <dbReference type="Google" id="ProtNLM"/>
    </source>
</evidence>
<gene>
    <name evidence="1" type="ORF">ACFS6H_06895</name>
</gene>
<sequence>MNKIALLAITVLLTTGIKAQECNLFKDVDTYSKQEKLSTGFIAVNGATFTIDATKTEIDFLITTTKGDKCFDSNTSAVILFADGKQKFTLRNNGTMNCDGDFHAVGRNTATVIPSFLQRLTKQKVQKITIKGRDGKDIEITLNETQQQQFFDLATCMAAQAKTLVK</sequence>
<comment type="caution">
    <text evidence="1">The sequence shown here is derived from an EMBL/GenBank/DDBJ whole genome shotgun (WGS) entry which is preliminary data.</text>
</comment>
<evidence type="ECO:0000313" key="2">
    <source>
        <dbReference type="Proteomes" id="UP001597511"/>
    </source>
</evidence>
<dbReference type="RefSeq" id="WP_386096597.1">
    <property type="nucleotide sequence ID" value="NZ_JBHUOZ010000001.1"/>
</dbReference>
<name>A0ABW6A2A1_9BACT</name>
<reference evidence="2" key="1">
    <citation type="journal article" date="2019" name="Int. J. Syst. Evol. Microbiol.">
        <title>The Global Catalogue of Microorganisms (GCM) 10K type strain sequencing project: providing services to taxonomists for standard genome sequencing and annotation.</title>
        <authorList>
            <consortium name="The Broad Institute Genomics Platform"/>
            <consortium name="The Broad Institute Genome Sequencing Center for Infectious Disease"/>
            <person name="Wu L."/>
            <person name="Ma J."/>
        </authorList>
    </citation>
    <scope>NUCLEOTIDE SEQUENCE [LARGE SCALE GENOMIC DNA]</scope>
    <source>
        <strain evidence="2">KCTC 23299</strain>
    </source>
</reference>
<dbReference type="Proteomes" id="UP001597511">
    <property type="component" value="Unassembled WGS sequence"/>
</dbReference>
<evidence type="ECO:0000313" key="1">
    <source>
        <dbReference type="EMBL" id="MFD2919423.1"/>
    </source>
</evidence>
<proteinExistence type="predicted"/>
<dbReference type="EMBL" id="JBHUOZ010000001">
    <property type="protein sequence ID" value="MFD2919423.1"/>
    <property type="molecule type" value="Genomic_DNA"/>
</dbReference>
<organism evidence="1 2">
    <name type="scientific">Terrimonas rubra</name>
    <dbReference type="NCBI Taxonomy" id="1035890"/>
    <lineage>
        <taxon>Bacteria</taxon>
        <taxon>Pseudomonadati</taxon>
        <taxon>Bacteroidota</taxon>
        <taxon>Chitinophagia</taxon>
        <taxon>Chitinophagales</taxon>
        <taxon>Chitinophagaceae</taxon>
        <taxon>Terrimonas</taxon>
    </lineage>
</organism>
<accession>A0ABW6A2A1</accession>
<protein>
    <recommendedName>
        <fullName evidence="3">Lipocalin-like domain-containing protein</fullName>
    </recommendedName>
</protein>